<comment type="caution">
    <text evidence="4">The sequence shown here is derived from an EMBL/GenBank/DDBJ whole genome shotgun (WGS) entry which is preliminary data.</text>
</comment>
<dbReference type="InterPro" id="IPR011050">
    <property type="entry name" value="Pectin_lyase_fold/virulence"/>
</dbReference>
<dbReference type="Pfam" id="PF18883">
    <property type="entry name" value="AC_1"/>
    <property type="match status" value="1"/>
</dbReference>
<proteinExistence type="predicted"/>
<accession>A0ABV0BG66</accession>
<dbReference type="SMART" id="SM00869">
    <property type="entry name" value="Autotransporter"/>
    <property type="match status" value="1"/>
</dbReference>
<evidence type="ECO:0000256" key="2">
    <source>
        <dbReference type="SAM" id="SignalP"/>
    </source>
</evidence>
<feature type="region of interest" description="Disordered" evidence="1">
    <location>
        <begin position="608"/>
        <end position="687"/>
    </location>
</feature>
<feature type="compositionally biased region" description="Pro residues" evidence="1">
    <location>
        <begin position="609"/>
        <end position="620"/>
    </location>
</feature>
<evidence type="ECO:0000259" key="3">
    <source>
        <dbReference type="PROSITE" id="PS51208"/>
    </source>
</evidence>
<name>A0ABV0BG66_9HYPH</name>
<dbReference type="SUPFAM" id="SSF103515">
    <property type="entry name" value="Autotransporter"/>
    <property type="match status" value="1"/>
</dbReference>
<dbReference type="PROSITE" id="PS51208">
    <property type="entry name" value="AUTOTRANSPORTER"/>
    <property type="match status" value="1"/>
</dbReference>
<dbReference type="CDD" id="cd01344">
    <property type="entry name" value="PL2_Passenger_AT"/>
    <property type="match status" value="1"/>
</dbReference>
<feature type="domain" description="Autotransporter" evidence="3">
    <location>
        <begin position="733"/>
        <end position="1017"/>
    </location>
</feature>
<feature type="compositionally biased region" description="Gly residues" evidence="1">
    <location>
        <begin position="621"/>
        <end position="687"/>
    </location>
</feature>
<dbReference type="InterPro" id="IPR036709">
    <property type="entry name" value="Autotransporte_beta_dom_sf"/>
</dbReference>
<dbReference type="InterPro" id="IPR006315">
    <property type="entry name" value="OM_autotransptr_brl_dom"/>
</dbReference>
<evidence type="ECO:0000256" key="1">
    <source>
        <dbReference type="SAM" id="MobiDB-lite"/>
    </source>
</evidence>
<keyword evidence="2" id="KW-0732">Signal</keyword>
<dbReference type="InterPro" id="IPR012332">
    <property type="entry name" value="Autotransporter_pectin_lyase_C"/>
</dbReference>
<dbReference type="Gene3D" id="2.40.128.130">
    <property type="entry name" value="Autotransporter beta-domain"/>
    <property type="match status" value="1"/>
</dbReference>
<dbReference type="Proteomes" id="UP001418637">
    <property type="component" value="Unassembled WGS sequence"/>
</dbReference>
<dbReference type="Gene3D" id="2.160.20.20">
    <property type="match status" value="1"/>
</dbReference>
<sequence length="1017" mass="104012">MTRSFFRAFRLSSKSHLSNSKTLLLGGVSALLMMGGVQTAQAQQCVMGAGNVVTCSGGYIGTPYIAPTNTAVTVNVESGTTVQGSGVGVQVSGTGDSTINNFGTIQDGSTSVEMIGVAGFTKTLNNNGTLNGGVVGSGDGTIIIRQNGQLNGPITITGNGNNELYIGQGLSVNGLVSITGATNLIDNSGFFNNGLTLVGTVSNTVINRQNAQISTTSAFSSPDNQIDNSGTINNGLSFTGNSSNAIFNRETGTIHGDIVSTGSGSNLIDNTGLISNNITLGSGIDILINRPKGTVQDIIQGTIDLGAGNDSFNMLGGVINGQILLGTGDDVSQITGGLISTSYNAGPGNDELTWSGGNISAGLTMDTGDDYALFQNLTTQNLTTGMRIDGGLGNDFLRWDNTKADGVDRYVNWEVFDLTNGSELTFANYATLKLGDAETGTGKLSIDATSTVFAGNGTHSVAPFTNGALVNVTNAGTIDLTNNNTNATDRFVVYGNYVGQNGRIDLQTVLGADNSPSDQLVISGNGASGTGSTKLYITNVGGQGSVTTGDGIRVVDAANGATTAAGAFSLGNTVAAGMFEYQLFRGGTSAGSQDSWFLRNAVFQIPDPGNVPAPPFPPDGGNPGSGGSSGGGTGGTGGGTGGTGGGTGGTGGGTGGTGGGTGGTGGGTGGSGGGTIGTGVGGSGSGGGRKDAILLIRPEAANYVMTPVLAQQLGLATLDTFHRRQGDQSLLKGNGVTPAGWARVFGGSTDEKWKAQVPGYSFNAAPKFDGTLWGLQAGLDLYGIDHSDGSRDRFGIFYSHAEMDGDVYGYTSGIRNNRSGTANLKSDSLGAYWTRVAAAGWYVDAVLMHSWYSGKARSLRGIGDDTRGTGWAASLETGYPIKLSQSWVLEPMAQIIWQRISMDSNTDPYSVINYRNFNSFTGRIGARLEGDVVLGSLAVKPFLGVSLWHSFSSKSKTVFNTTNLDVDLKGTWVEVNGGFSTQLSEAISLYAAASYSKNIGGEKKNSYGGNLGLRVTF</sequence>
<dbReference type="InterPro" id="IPR043990">
    <property type="entry name" value="AC_1"/>
</dbReference>
<organism evidence="4 5">
    <name type="scientific">Hohaiivirga grylli</name>
    <dbReference type="NCBI Taxonomy" id="3133970"/>
    <lineage>
        <taxon>Bacteria</taxon>
        <taxon>Pseudomonadati</taxon>
        <taxon>Pseudomonadota</taxon>
        <taxon>Alphaproteobacteria</taxon>
        <taxon>Hyphomicrobiales</taxon>
        <taxon>Methylobacteriaceae</taxon>
        <taxon>Hohaiivirga</taxon>
    </lineage>
</organism>
<evidence type="ECO:0000313" key="4">
    <source>
        <dbReference type="EMBL" id="MEN3929967.1"/>
    </source>
</evidence>
<feature type="signal peptide" evidence="2">
    <location>
        <begin position="1"/>
        <end position="42"/>
    </location>
</feature>
<protein>
    <submittedName>
        <fullName evidence="4">Autotransporter outer membrane beta-barrel domain-containing protein</fullName>
    </submittedName>
</protein>
<keyword evidence="5" id="KW-1185">Reference proteome</keyword>
<dbReference type="Pfam" id="PF03797">
    <property type="entry name" value="Autotransporter"/>
    <property type="match status" value="1"/>
</dbReference>
<dbReference type="EMBL" id="JBBYXI010000001">
    <property type="protein sequence ID" value="MEN3929967.1"/>
    <property type="molecule type" value="Genomic_DNA"/>
</dbReference>
<dbReference type="Gene3D" id="2.160.20.160">
    <property type="match status" value="1"/>
</dbReference>
<dbReference type="SUPFAM" id="SSF51126">
    <property type="entry name" value="Pectin lyase-like"/>
    <property type="match status" value="1"/>
</dbReference>
<dbReference type="InterPro" id="IPR005546">
    <property type="entry name" value="Autotransporte_beta"/>
</dbReference>
<reference evidence="4 5" key="1">
    <citation type="submission" date="2024-04" db="EMBL/GenBank/DDBJ databases">
        <title>A novel species isolated from cricket.</title>
        <authorList>
            <person name="Wang H.-C."/>
        </authorList>
    </citation>
    <scope>NUCLEOTIDE SEQUENCE [LARGE SCALE GENOMIC DNA]</scope>
    <source>
        <strain evidence="4 5">WL0021</strain>
    </source>
</reference>
<gene>
    <name evidence="4" type="ORF">WJT86_02695</name>
</gene>
<feature type="chain" id="PRO_5046042315" evidence="2">
    <location>
        <begin position="43"/>
        <end position="1017"/>
    </location>
</feature>
<dbReference type="NCBIfam" id="TIGR01414">
    <property type="entry name" value="autotrans_barl"/>
    <property type="match status" value="1"/>
</dbReference>
<evidence type="ECO:0000313" key="5">
    <source>
        <dbReference type="Proteomes" id="UP001418637"/>
    </source>
</evidence>
<dbReference type="RefSeq" id="WP_346335942.1">
    <property type="nucleotide sequence ID" value="NZ_JBBYXI010000001.1"/>
</dbReference>